<evidence type="ECO:0000313" key="4">
    <source>
        <dbReference type="Proteomes" id="UP001223390"/>
    </source>
</evidence>
<dbReference type="InterPro" id="IPR001753">
    <property type="entry name" value="Enoyl-CoA_hydra/iso"/>
</dbReference>
<evidence type="ECO:0000256" key="1">
    <source>
        <dbReference type="ARBA" id="ARBA00005254"/>
    </source>
</evidence>
<dbReference type="RefSeq" id="WP_285341170.1">
    <property type="nucleotide sequence ID" value="NZ_JASITI010000007.1"/>
</dbReference>
<gene>
    <name evidence="3" type="ORF">QEZ40_006617</name>
</gene>
<accession>A0ABT7GRR1</accession>
<protein>
    <submittedName>
        <fullName evidence="3">Crotonase/enoyl-CoA hydratase family protein</fullName>
    </submittedName>
</protein>
<dbReference type="Gene3D" id="3.90.226.10">
    <property type="entry name" value="2-enoyl-CoA Hydratase, Chain A, domain 1"/>
    <property type="match status" value="1"/>
</dbReference>
<dbReference type="InterPro" id="IPR029045">
    <property type="entry name" value="ClpP/crotonase-like_dom_sf"/>
</dbReference>
<sequence length="262" mass="27109">MTNPPAAPAVRVERDGPVTTVVLSRPGARNAVDGPTAALLADAFRAFEADEGASVAVLWGEGGTFCAGADLKAVGTGRANRVEPDGDGPMGPTRLRLTKPVIAAVAGHAVAGGLELALWCDLRVAEEDAVFGVFCRRWGVPLIDGGTVRLPRLIGESRAMDLILTGRPVPAAEAWAMGLANRLVPPGRAREAAEGLAREIAAFPQLCLRHDRLSVREQHGLPEAEALAAELRHGMVPLEAGETGAGAARFASGAGRHGSFTG</sequence>
<organism evidence="3 4">
    <name type="scientific">Streptomyces katrae</name>
    <dbReference type="NCBI Taxonomy" id="68223"/>
    <lineage>
        <taxon>Bacteria</taxon>
        <taxon>Bacillati</taxon>
        <taxon>Actinomycetota</taxon>
        <taxon>Actinomycetes</taxon>
        <taxon>Kitasatosporales</taxon>
        <taxon>Streptomycetaceae</taxon>
        <taxon>Streptomyces</taxon>
    </lineage>
</organism>
<evidence type="ECO:0000313" key="3">
    <source>
        <dbReference type="EMBL" id="MDK9495589.1"/>
    </source>
</evidence>
<dbReference type="PANTHER" id="PTHR43802:SF1">
    <property type="entry name" value="IP11341P-RELATED"/>
    <property type="match status" value="1"/>
</dbReference>
<dbReference type="Pfam" id="PF00378">
    <property type="entry name" value="ECH_1"/>
    <property type="match status" value="1"/>
</dbReference>
<dbReference type="Gene3D" id="1.10.287.2460">
    <property type="match status" value="1"/>
</dbReference>
<dbReference type="CDD" id="cd06558">
    <property type="entry name" value="crotonase-like"/>
    <property type="match status" value="1"/>
</dbReference>
<dbReference type="NCBIfam" id="NF006108">
    <property type="entry name" value="PRK08259.1"/>
    <property type="match status" value="1"/>
</dbReference>
<proteinExistence type="inferred from homology"/>
<dbReference type="PANTHER" id="PTHR43802">
    <property type="entry name" value="ENOYL-COA HYDRATASE"/>
    <property type="match status" value="1"/>
</dbReference>
<comment type="caution">
    <text evidence="3">The sequence shown here is derived from an EMBL/GenBank/DDBJ whole genome shotgun (WGS) entry which is preliminary data.</text>
</comment>
<comment type="similarity">
    <text evidence="1 2">Belongs to the enoyl-CoA hydratase/isomerase family.</text>
</comment>
<evidence type="ECO:0000256" key="2">
    <source>
        <dbReference type="RuleBase" id="RU003707"/>
    </source>
</evidence>
<keyword evidence="4" id="KW-1185">Reference proteome</keyword>
<dbReference type="SUPFAM" id="SSF52096">
    <property type="entry name" value="ClpP/crotonase"/>
    <property type="match status" value="1"/>
</dbReference>
<dbReference type="InterPro" id="IPR018376">
    <property type="entry name" value="Enoyl-CoA_hyd/isom_CS"/>
</dbReference>
<dbReference type="PROSITE" id="PS00166">
    <property type="entry name" value="ENOYL_COA_HYDRATASE"/>
    <property type="match status" value="1"/>
</dbReference>
<reference evidence="3 4" key="1">
    <citation type="submission" date="2023-05" db="EMBL/GenBank/DDBJ databases">
        <title>Sequencing and Assembly of Streptomyces sp. NP73.</title>
        <authorList>
            <person name="Konwar A.N."/>
            <person name="Saikia K."/>
            <person name="Thakur D."/>
        </authorList>
    </citation>
    <scope>NUCLEOTIDE SEQUENCE [LARGE SCALE GENOMIC DNA]</scope>
    <source>
        <strain evidence="3 4">NP73</strain>
    </source>
</reference>
<dbReference type="Proteomes" id="UP001223390">
    <property type="component" value="Unassembled WGS sequence"/>
</dbReference>
<name>A0ABT7GRR1_9ACTN</name>
<dbReference type="EMBL" id="JASITI010000007">
    <property type="protein sequence ID" value="MDK9495589.1"/>
    <property type="molecule type" value="Genomic_DNA"/>
</dbReference>